<accession>A0AAD4LCL4</accession>
<proteinExistence type="predicted"/>
<organism evidence="2 3">
    <name type="scientific">Lactarius akahatsu</name>
    <dbReference type="NCBI Taxonomy" id="416441"/>
    <lineage>
        <taxon>Eukaryota</taxon>
        <taxon>Fungi</taxon>
        <taxon>Dikarya</taxon>
        <taxon>Basidiomycota</taxon>
        <taxon>Agaricomycotina</taxon>
        <taxon>Agaricomycetes</taxon>
        <taxon>Russulales</taxon>
        <taxon>Russulaceae</taxon>
        <taxon>Lactarius</taxon>
    </lineage>
</organism>
<feature type="transmembrane region" description="Helical" evidence="1">
    <location>
        <begin position="6"/>
        <end position="28"/>
    </location>
</feature>
<dbReference type="Proteomes" id="UP001201163">
    <property type="component" value="Unassembled WGS sequence"/>
</dbReference>
<evidence type="ECO:0000313" key="3">
    <source>
        <dbReference type="Proteomes" id="UP001201163"/>
    </source>
</evidence>
<dbReference type="AlphaFoldDB" id="A0AAD4LCL4"/>
<reference evidence="2" key="1">
    <citation type="submission" date="2022-01" db="EMBL/GenBank/DDBJ databases">
        <title>Comparative genomics reveals a dynamic genome evolution in the ectomycorrhizal milk-cap (Lactarius) mushrooms.</title>
        <authorList>
            <consortium name="DOE Joint Genome Institute"/>
            <person name="Lebreton A."/>
            <person name="Tang N."/>
            <person name="Kuo A."/>
            <person name="LaButti K."/>
            <person name="Drula E."/>
            <person name="Barry K."/>
            <person name="Clum A."/>
            <person name="Lipzen A."/>
            <person name="Mousain D."/>
            <person name="Ng V."/>
            <person name="Wang R."/>
            <person name="Wang X."/>
            <person name="Dai Y."/>
            <person name="Henrissat B."/>
            <person name="Grigoriev I.V."/>
            <person name="Guerin-Laguette A."/>
            <person name="Yu F."/>
            <person name="Martin F.M."/>
        </authorList>
    </citation>
    <scope>NUCLEOTIDE SEQUENCE</scope>
    <source>
        <strain evidence="2">QP</strain>
    </source>
</reference>
<feature type="transmembrane region" description="Helical" evidence="1">
    <location>
        <begin position="104"/>
        <end position="126"/>
    </location>
</feature>
<keyword evidence="3" id="KW-1185">Reference proteome</keyword>
<evidence type="ECO:0000256" key="1">
    <source>
        <dbReference type="SAM" id="Phobius"/>
    </source>
</evidence>
<keyword evidence="1" id="KW-0472">Membrane</keyword>
<sequence>MNHTDLQPSIYIAPVLSLISLLLILFAYTASTSLLHGKVALLVVSPSLELTNSSSSQGVDGPTIFLGALGSCSRPNDEGSVTCTPPTVSPTYDLTVLPQNLQDLLTAPTATTPVFITIAIGFFLAISETRFNVSTALKRLDRVLSHSDVVREGCGGITQSGSGAPHLIAQTGNVFHEWVSALLVWMGYAFYAVPLIYALARLHVTTGSK</sequence>
<evidence type="ECO:0000313" key="2">
    <source>
        <dbReference type="EMBL" id="KAH8988830.1"/>
    </source>
</evidence>
<comment type="caution">
    <text evidence="2">The sequence shown here is derived from an EMBL/GenBank/DDBJ whole genome shotgun (WGS) entry which is preliminary data.</text>
</comment>
<feature type="transmembrane region" description="Helical" evidence="1">
    <location>
        <begin position="178"/>
        <end position="200"/>
    </location>
</feature>
<name>A0AAD4LCL4_9AGAM</name>
<gene>
    <name evidence="2" type="ORF">EDB92DRAFT_1935631</name>
</gene>
<dbReference type="EMBL" id="JAKELL010000040">
    <property type="protein sequence ID" value="KAH8988830.1"/>
    <property type="molecule type" value="Genomic_DNA"/>
</dbReference>
<keyword evidence="1" id="KW-0812">Transmembrane</keyword>
<keyword evidence="1" id="KW-1133">Transmembrane helix</keyword>
<protein>
    <submittedName>
        <fullName evidence="2">Uncharacterized protein</fullName>
    </submittedName>
</protein>